<dbReference type="CDD" id="cd10959">
    <property type="entry name" value="CE4_NodB_like_3"/>
    <property type="match status" value="1"/>
</dbReference>
<gene>
    <name evidence="2" type="ORF">GCM10008957_29610</name>
</gene>
<dbReference type="GO" id="GO:0016810">
    <property type="term" value="F:hydrolase activity, acting on carbon-nitrogen (but not peptide) bonds"/>
    <property type="evidence" value="ECO:0007669"/>
    <property type="project" value="InterPro"/>
</dbReference>
<comment type="caution">
    <text evidence="2">The sequence shown here is derived from an EMBL/GenBank/DDBJ whole genome shotgun (WGS) entry which is preliminary data.</text>
</comment>
<evidence type="ECO:0000313" key="2">
    <source>
        <dbReference type="EMBL" id="GGR14832.1"/>
    </source>
</evidence>
<dbReference type="Proteomes" id="UP000603865">
    <property type="component" value="Unassembled WGS sequence"/>
</dbReference>
<dbReference type="SUPFAM" id="SSF88713">
    <property type="entry name" value="Glycoside hydrolase/deacetylase"/>
    <property type="match status" value="1"/>
</dbReference>
<dbReference type="InterPro" id="IPR002509">
    <property type="entry name" value="NODB_dom"/>
</dbReference>
<dbReference type="Pfam" id="PF01522">
    <property type="entry name" value="Polysacc_deac_1"/>
    <property type="match status" value="1"/>
</dbReference>
<feature type="domain" description="NodB homology" evidence="1">
    <location>
        <begin position="43"/>
        <end position="224"/>
    </location>
</feature>
<dbReference type="PROSITE" id="PS51677">
    <property type="entry name" value="NODB"/>
    <property type="match status" value="1"/>
</dbReference>
<reference evidence="2" key="2">
    <citation type="submission" date="2020-09" db="EMBL/GenBank/DDBJ databases">
        <authorList>
            <person name="Sun Q."/>
            <person name="Ohkuma M."/>
        </authorList>
    </citation>
    <scope>NUCLEOTIDE SEQUENCE</scope>
    <source>
        <strain evidence="2">JCM 31311</strain>
    </source>
</reference>
<sequence>MRRSLFRLVGGLALLLGLYIGLPYALVQRLNWGLLGRGSGKRREVALTFDDGPDPLTTPAVLDALAAAGAQATFFVLTPLAQAHPDLIARMRSEGHEVELHALRHVHAWIRTPWRAYLDVLRGAAALAGVTGDRPRFHRPPHGAYTLSTVLAQRHAGLKGAHWSIEAHDWHPDFTPQRVQQRVVSQLRPGAIIVMHDAGQGAANCMAALPGLLEALRGQGYDLRRLDALA</sequence>
<dbReference type="RefSeq" id="WP_189091294.1">
    <property type="nucleotide sequence ID" value="NZ_BMQL01000017.1"/>
</dbReference>
<protein>
    <recommendedName>
        <fullName evidence="1">NodB homology domain-containing protein</fullName>
    </recommendedName>
</protein>
<accession>A0A918CA93</accession>
<dbReference type="AlphaFoldDB" id="A0A918CA93"/>
<dbReference type="InterPro" id="IPR011330">
    <property type="entry name" value="Glyco_hydro/deAcase_b/a-brl"/>
</dbReference>
<evidence type="ECO:0000259" key="1">
    <source>
        <dbReference type="PROSITE" id="PS51677"/>
    </source>
</evidence>
<organism evidence="2 3">
    <name type="scientific">Deinococcus ruber</name>
    <dbReference type="NCBI Taxonomy" id="1848197"/>
    <lineage>
        <taxon>Bacteria</taxon>
        <taxon>Thermotogati</taxon>
        <taxon>Deinococcota</taxon>
        <taxon>Deinococci</taxon>
        <taxon>Deinococcales</taxon>
        <taxon>Deinococcaceae</taxon>
        <taxon>Deinococcus</taxon>
    </lineage>
</organism>
<keyword evidence="3" id="KW-1185">Reference proteome</keyword>
<name>A0A918CA93_9DEIO</name>
<evidence type="ECO:0000313" key="3">
    <source>
        <dbReference type="Proteomes" id="UP000603865"/>
    </source>
</evidence>
<dbReference type="InterPro" id="IPR050248">
    <property type="entry name" value="Polysacc_deacetylase_ArnD"/>
</dbReference>
<dbReference type="Gene3D" id="3.20.20.370">
    <property type="entry name" value="Glycoside hydrolase/deacetylase"/>
    <property type="match status" value="1"/>
</dbReference>
<dbReference type="PANTHER" id="PTHR10587:SF137">
    <property type="entry name" value="4-DEOXY-4-FORMAMIDO-L-ARABINOSE-PHOSPHOUNDECAPRENOL DEFORMYLASE ARND-RELATED"/>
    <property type="match status" value="1"/>
</dbReference>
<proteinExistence type="predicted"/>
<dbReference type="EMBL" id="BMQL01000017">
    <property type="protein sequence ID" value="GGR14832.1"/>
    <property type="molecule type" value="Genomic_DNA"/>
</dbReference>
<dbReference type="PANTHER" id="PTHR10587">
    <property type="entry name" value="GLYCOSYL TRANSFERASE-RELATED"/>
    <property type="match status" value="1"/>
</dbReference>
<reference evidence="2" key="1">
    <citation type="journal article" date="2014" name="Int. J. Syst. Evol. Microbiol.">
        <title>Complete genome sequence of Corynebacterium casei LMG S-19264T (=DSM 44701T), isolated from a smear-ripened cheese.</title>
        <authorList>
            <consortium name="US DOE Joint Genome Institute (JGI-PGF)"/>
            <person name="Walter F."/>
            <person name="Albersmeier A."/>
            <person name="Kalinowski J."/>
            <person name="Ruckert C."/>
        </authorList>
    </citation>
    <scope>NUCLEOTIDE SEQUENCE</scope>
    <source>
        <strain evidence="2">JCM 31311</strain>
    </source>
</reference>
<dbReference type="GO" id="GO:0005975">
    <property type="term" value="P:carbohydrate metabolic process"/>
    <property type="evidence" value="ECO:0007669"/>
    <property type="project" value="InterPro"/>
</dbReference>